<keyword evidence="8" id="KW-1185">Reference proteome</keyword>
<dbReference type="InterPro" id="IPR002110">
    <property type="entry name" value="Ankyrin_rpt"/>
</dbReference>
<evidence type="ECO:0000256" key="3">
    <source>
        <dbReference type="ARBA" id="ARBA00022833"/>
    </source>
</evidence>
<dbReference type="PROSITE" id="PS50297">
    <property type="entry name" value="ANK_REP_REGION"/>
    <property type="match status" value="1"/>
</dbReference>
<feature type="repeat" description="ANK" evidence="4">
    <location>
        <begin position="157"/>
        <end position="189"/>
    </location>
</feature>
<dbReference type="Gene3D" id="1.25.40.20">
    <property type="entry name" value="Ankyrin repeat-containing domain"/>
    <property type="match status" value="1"/>
</dbReference>
<dbReference type="OrthoDB" id="5839at2759"/>
<evidence type="ECO:0000259" key="6">
    <source>
        <dbReference type="PROSITE" id="PS50178"/>
    </source>
</evidence>
<evidence type="ECO:0000256" key="4">
    <source>
        <dbReference type="PROSITE-ProRule" id="PRU00023"/>
    </source>
</evidence>
<evidence type="ECO:0000313" key="8">
    <source>
        <dbReference type="Proteomes" id="UP000243579"/>
    </source>
</evidence>
<evidence type="ECO:0000313" key="7">
    <source>
        <dbReference type="EMBL" id="OQR92441.1"/>
    </source>
</evidence>
<keyword evidence="1" id="KW-0479">Metal-binding</keyword>
<keyword evidence="3" id="KW-0862">Zinc</keyword>
<keyword evidence="2 5" id="KW-0863">Zinc-finger</keyword>
<protein>
    <submittedName>
        <fullName evidence="7">Myosin-like protein</fullName>
    </submittedName>
</protein>
<dbReference type="Pfam" id="PF12796">
    <property type="entry name" value="Ank_2"/>
    <property type="match status" value="1"/>
</dbReference>
<name>A0A1V9Z3A4_ACHHY</name>
<dbReference type="PANTHER" id="PTHR39490:SF8">
    <property type="entry name" value="ZINC FINGER FYVE DOMAIN-CONTAINING PROTEIN 21"/>
    <property type="match status" value="1"/>
</dbReference>
<feature type="repeat" description="ANK" evidence="4">
    <location>
        <begin position="90"/>
        <end position="121"/>
    </location>
</feature>
<dbReference type="PANTHER" id="PTHR39490">
    <property type="entry name" value="ARRESTIN DOMAIN-CONTAINING PROTEIN D"/>
    <property type="match status" value="1"/>
</dbReference>
<evidence type="ECO:0000256" key="5">
    <source>
        <dbReference type="PROSITE-ProRule" id="PRU00091"/>
    </source>
</evidence>
<dbReference type="InterPro" id="IPR052113">
    <property type="entry name" value="FYVE-type_Zinc_Finger"/>
</dbReference>
<dbReference type="Proteomes" id="UP000243579">
    <property type="component" value="Unassembled WGS sequence"/>
</dbReference>
<dbReference type="SUPFAM" id="SSF57903">
    <property type="entry name" value="FYVE/PHD zinc finger"/>
    <property type="match status" value="1"/>
</dbReference>
<dbReference type="GO" id="GO:0008270">
    <property type="term" value="F:zinc ion binding"/>
    <property type="evidence" value="ECO:0007669"/>
    <property type="project" value="UniProtKB-KW"/>
</dbReference>
<dbReference type="Pfam" id="PF01363">
    <property type="entry name" value="FYVE"/>
    <property type="match status" value="1"/>
</dbReference>
<gene>
    <name evidence="7" type="ORF">ACHHYP_03694</name>
</gene>
<comment type="caution">
    <text evidence="7">The sequence shown here is derived from an EMBL/GenBank/DDBJ whole genome shotgun (WGS) entry which is preliminary data.</text>
</comment>
<accession>A0A1V9Z3A4</accession>
<dbReference type="SUPFAM" id="SSF48403">
    <property type="entry name" value="Ankyrin repeat"/>
    <property type="match status" value="1"/>
</dbReference>
<dbReference type="STRING" id="1202772.A0A1V9Z3A4"/>
<reference evidence="7 8" key="1">
    <citation type="journal article" date="2014" name="Genome Biol. Evol.">
        <title>The secreted proteins of Achlya hypogyna and Thraustotheca clavata identify the ancestral oomycete secretome and reveal gene acquisitions by horizontal gene transfer.</title>
        <authorList>
            <person name="Misner I."/>
            <person name="Blouin N."/>
            <person name="Leonard G."/>
            <person name="Richards T.A."/>
            <person name="Lane C.E."/>
        </authorList>
    </citation>
    <scope>NUCLEOTIDE SEQUENCE [LARGE SCALE GENOMIC DNA]</scope>
    <source>
        <strain evidence="7 8">ATCC 48635</strain>
    </source>
</reference>
<dbReference type="PROSITE" id="PS50178">
    <property type="entry name" value="ZF_FYVE"/>
    <property type="match status" value="1"/>
</dbReference>
<dbReference type="InterPro" id="IPR000306">
    <property type="entry name" value="Znf_FYVE"/>
</dbReference>
<evidence type="ECO:0000256" key="1">
    <source>
        <dbReference type="ARBA" id="ARBA00022723"/>
    </source>
</evidence>
<dbReference type="InterPro" id="IPR017455">
    <property type="entry name" value="Znf_FYVE-rel"/>
</dbReference>
<dbReference type="SMART" id="SM00064">
    <property type="entry name" value="FYVE"/>
    <property type="match status" value="1"/>
</dbReference>
<evidence type="ECO:0000256" key="2">
    <source>
        <dbReference type="ARBA" id="ARBA00022771"/>
    </source>
</evidence>
<dbReference type="InterPro" id="IPR011011">
    <property type="entry name" value="Znf_FYVE_PHD"/>
</dbReference>
<dbReference type="Gene3D" id="3.30.40.10">
    <property type="entry name" value="Zinc/RING finger domain, C3HC4 (zinc finger)"/>
    <property type="match status" value="1"/>
</dbReference>
<organism evidence="7 8">
    <name type="scientific">Achlya hypogyna</name>
    <name type="common">Oomycete</name>
    <name type="synonym">Protoachlya hypogyna</name>
    <dbReference type="NCBI Taxonomy" id="1202772"/>
    <lineage>
        <taxon>Eukaryota</taxon>
        <taxon>Sar</taxon>
        <taxon>Stramenopiles</taxon>
        <taxon>Oomycota</taxon>
        <taxon>Saprolegniomycetes</taxon>
        <taxon>Saprolegniales</taxon>
        <taxon>Achlyaceae</taxon>
        <taxon>Achlya</taxon>
    </lineage>
</organism>
<dbReference type="PROSITE" id="PS50088">
    <property type="entry name" value="ANK_REPEAT"/>
    <property type="match status" value="2"/>
</dbReference>
<dbReference type="EMBL" id="JNBR01000460">
    <property type="protein sequence ID" value="OQR92441.1"/>
    <property type="molecule type" value="Genomic_DNA"/>
</dbReference>
<dbReference type="SMART" id="SM00248">
    <property type="entry name" value="ANK"/>
    <property type="match status" value="4"/>
</dbReference>
<sequence length="303" mass="33209">MSSMRRSSEALALSKSDEALPPLLLAARYGQISELDAQLGAAHKAQWLGVDELTRQNALHWATRHGQLHAAKRLCAHECARQWLAMGDADANTPLHLAATKSRRLTALFLERGANTNAVNSSGDSPLSIHVLSATKDDPSVTEDLLHHGADANWIVRGESVLHEAIDRGLVNIACQLVRFGARLDTKDGHGRMVFDKVTDKLSQRLFAYIAAPQAWVPDAERRHCMACVKKFNALLARRHHCRHCGRLCCAACARAFVHLNTKPQRVCATCLGVLRGYVSAGGDERPRRASLVYNQLVAAPAR</sequence>
<dbReference type="InterPro" id="IPR036770">
    <property type="entry name" value="Ankyrin_rpt-contain_sf"/>
</dbReference>
<keyword evidence="4" id="KW-0040">ANK repeat</keyword>
<feature type="domain" description="FYVE-type" evidence="6">
    <location>
        <begin position="219"/>
        <end position="276"/>
    </location>
</feature>
<proteinExistence type="predicted"/>
<dbReference type="AlphaFoldDB" id="A0A1V9Z3A4"/>
<dbReference type="InterPro" id="IPR013083">
    <property type="entry name" value="Znf_RING/FYVE/PHD"/>
</dbReference>